<dbReference type="SMART" id="SM00829">
    <property type="entry name" value="PKS_ER"/>
    <property type="match status" value="1"/>
</dbReference>
<dbReference type="Gene3D" id="3.90.180.10">
    <property type="entry name" value="Medium-chain alcohol dehydrogenases, catalytic domain"/>
    <property type="match status" value="1"/>
</dbReference>
<reference evidence="9 10" key="1">
    <citation type="submission" date="2018-12" db="EMBL/GenBank/DDBJ databases">
        <title>Complete Genome Sequence of the Corallopyronin A producing Myxobacterium Corallococcus coralloides B035.</title>
        <authorList>
            <person name="Bouhired S.M."/>
            <person name="Rupp O."/>
            <person name="Blom J."/>
            <person name="Schaeberle T.F."/>
            <person name="Kehraus S."/>
            <person name="Schiefer A."/>
            <person name="Pfarr K."/>
            <person name="Goesmann A."/>
            <person name="Hoerauf A."/>
            <person name="Koenig G.M."/>
        </authorList>
    </citation>
    <scope>NUCLEOTIDE SEQUENCE [LARGE SCALE GENOMIC DNA]</scope>
    <source>
        <strain evidence="9 10">B035</strain>
    </source>
</reference>
<organism evidence="9 10">
    <name type="scientific">Corallococcus coralloides</name>
    <name type="common">Myxococcus coralloides</name>
    <dbReference type="NCBI Taxonomy" id="184914"/>
    <lineage>
        <taxon>Bacteria</taxon>
        <taxon>Pseudomonadati</taxon>
        <taxon>Myxococcota</taxon>
        <taxon>Myxococcia</taxon>
        <taxon>Myxococcales</taxon>
        <taxon>Cystobacterineae</taxon>
        <taxon>Myxococcaceae</taxon>
        <taxon>Corallococcus</taxon>
    </lineage>
</organism>
<proteinExistence type="inferred from homology"/>
<dbReference type="GO" id="GO:0008270">
    <property type="term" value="F:zinc ion binding"/>
    <property type="evidence" value="ECO:0007669"/>
    <property type="project" value="InterPro"/>
</dbReference>
<dbReference type="InterPro" id="IPR013149">
    <property type="entry name" value="ADH-like_C"/>
</dbReference>
<protein>
    <recommendedName>
        <fullName evidence="3">alcohol dehydrogenase</fullName>
        <ecNumber evidence="3">1.1.1.1</ecNumber>
    </recommendedName>
</protein>
<evidence type="ECO:0000256" key="1">
    <source>
        <dbReference type="ARBA" id="ARBA00001947"/>
    </source>
</evidence>
<evidence type="ECO:0000256" key="4">
    <source>
        <dbReference type="ARBA" id="ARBA00022723"/>
    </source>
</evidence>
<dbReference type="InterPro" id="IPR011032">
    <property type="entry name" value="GroES-like_sf"/>
</dbReference>
<evidence type="ECO:0000259" key="8">
    <source>
        <dbReference type="SMART" id="SM00829"/>
    </source>
</evidence>
<dbReference type="PROSITE" id="PS00059">
    <property type="entry name" value="ADH_ZINC"/>
    <property type="match status" value="1"/>
</dbReference>
<name>A0A410RN86_CORCK</name>
<gene>
    <name evidence="9" type="primary">adhA_1</name>
    <name evidence="9" type="ORF">EJ065_1695</name>
</gene>
<accession>A0A410RN86</accession>
<evidence type="ECO:0000256" key="2">
    <source>
        <dbReference type="ARBA" id="ARBA00008072"/>
    </source>
</evidence>
<evidence type="ECO:0000256" key="3">
    <source>
        <dbReference type="ARBA" id="ARBA00013190"/>
    </source>
</evidence>
<dbReference type="Pfam" id="PF08240">
    <property type="entry name" value="ADH_N"/>
    <property type="match status" value="1"/>
</dbReference>
<dbReference type="PANTHER" id="PTHR42940">
    <property type="entry name" value="ALCOHOL DEHYDROGENASE 1-RELATED"/>
    <property type="match status" value="1"/>
</dbReference>
<comment type="cofactor">
    <cofactor evidence="1 7">
        <name>Zn(2+)</name>
        <dbReference type="ChEBI" id="CHEBI:29105"/>
    </cofactor>
</comment>
<evidence type="ECO:0000313" key="9">
    <source>
        <dbReference type="EMBL" id="QAT83293.1"/>
    </source>
</evidence>
<keyword evidence="4 7" id="KW-0479">Metal-binding</keyword>
<dbReference type="Pfam" id="PF00107">
    <property type="entry name" value="ADH_zinc_N"/>
    <property type="match status" value="1"/>
</dbReference>
<comment type="similarity">
    <text evidence="2 7">Belongs to the zinc-containing alcohol dehydrogenase family.</text>
</comment>
<dbReference type="Proteomes" id="UP000288758">
    <property type="component" value="Chromosome"/>
</dbReference>
<dbReference type="RefSeq" id="WP_128795468.1">
    <property type="nucleotide sequence ID" value="NZ_CP034669.1"/>
</dbReference>
<dbReference type="Gene3D" id="3.40.50.720">
    <property type="entry name" value="NAD(P)-binding Rossmann-like Domain"/>
    <property type="match status" value="1"/>
</dbReference>
<sequence>MKAYSLMQWRQPAAFREVEVPEPGPGEVLIKVGGAGLCHSDLHLMDWEAGTLDYRLPFTLGHENAGWVEKTGAGVTGLRAGDPVLVAGHWGCGRCHRCRQGMENYCERQGQMPYAGGGLGRDGGLAPYLLVPSSRLLVPLEGLDPRQAAPLADAALTSYHAIKRSLPLLGAGSTAVVIGVGGLGQMGVQVLHALTGARVVAVDTSPRKLEIARRDGADEAVLADAAVERVRELTHGKGADLVVDMVGTDGTLQLAAGMARTLGHLTLVGLGGGTLPVGFFRVPYECSVATTYWGSIPELMEVVALAEAGRIRTEVELVPLEQVEDAYRRLRAGAIAGRAVATPNG</sequence>
<evidence type="ECO:0000256" key="7">
    <source>
        <dbReference type="RuleBase" id="RU361277"/>
    </source>
</evidence>
<dbReference type="SUPFAM" id="SSF50129">
    <property type="entry name" value="GroES-like"/>
    <property type="match status" value="1"/>
</dbReference>
<feature type="domain" description="Enoyl reductase (ER)" evidence="8">
    <location>
        <begin position="10"/>
        <end position="341"/>
    </location>
</feature>
<dbReference type="CDD" id="cd05284">
    <property type="entry name" value="arabinose_DH_like"/>
    <property type="match status" value="1"/>
</dbReference>
<keyword evidence="6" id="KW-0560">Oxidoreductase</keyword>
<keyword evidence="5 7" id="KW-0862">Zinc</keyword>
<dbReference type="InterPro" id="IPR002328">
    <property type="entry name" value="ADH_Zn_CS"/>
</dbReference>
<evidence type="ECO:0000256" key="6">
    <source>
        <dbReference type="ARBA" id="ARBA00023002"/>
    </source>
</evidence>
<dbReference type="GO" id="GO:0004022">
    <property type="term" value="F:alcohol dehydrogenase (NAD+) activity"/>
    <property type="evidence" value="ECO:0007669"/>
    <property type="project" value="UniProtKB-EC"/>
</dbReference>
<dbReference type="InterPro" id="IPR020843">
    <property type="entry name" value="ER"/>
</dbReference>
<dbReference type="PANTHER" id="PTHR42940:SF8">
    <property type="entry name" value="VACUOLAR PROTEIN SORTING-ASSOCIATED PROTEIN 11"/>
    <property type="match status" value="1"/>
</dbReference>
<evidence type="ECO:0000256" key="5">
    <source>
        <dbReference type="ARBA" id="ARBA00022833"/>
    </source>
</evidence>
<dbReference type="AlphaFoldDB" id="A0A410RN86"/>
<dbReference type="InterPro" id="IPR013154">
    <property type="entry name" value="ADH-like_N"/>
</dbReference>
<evidence type="ECO:0000313" key="10">
    <source>
        <dbReference type="Proteomes" id="UP000288758"/>
    </source>
</evidence>
<dbReference type="SUPFAM" id="SSF51735">
    <property type="entry name" value="NAD(P)-binding Rossmann-fold domains"/>
    <property type="match status" value="1"/>
</dbReference>
<dbReference type="EMBL" id="CP034669">
    <property type="protein sequence ID" value="QAT83293.1"/>
    <property type="molecule type" value="Genomic_DNA"/>
</dbReference>
<dbReference type="InterPro" id="IPR036291">
    <property type="entry name" value="NAD(P)-bd_dom_sf"/>
</dbReference>
<dbReference type="EC" id="1.1.1.1" evidence="3"/>